<gene>
    <name evidence="6" type="ORF">C9374_007402</name>
</gene>
<proteinExistence type="inferred from homology"/>
<evidence type="ECO:0000256" key="4">
    <source>
        <dbReference type="ARBA" id="ARBA00093287"/>
    </source>
</evidence>
<feature type="binding site" evidence="5">
    <location>
        <position position="188"/>
    </location>
    <ligand>
        <name>a divalent metal cation</name>
        <dbReference type="ChEBI" id="CHEBI:60240"/>
        <label>2</label>
    </ligand>
</feature>
<dbReference type="PANTHER" id="PTHR46317">
    <property type="entry name" value="HYDROLASE OF PHP SUPERFAMILY-RELATED PROTEIN"/>
    <property type="match status" value="1"/>
</dbReference>
<name>A0AA88GIK5_NAELO</name>
<protein>
    <submittedName>
        <fullName evidence="6">Uncharacterized protein</fullName>
    </submittedName>
</protein>
<dbReference type="InterPro" id="IPR001130">
    <property type="entry name" value="TatD-like"/>
</dbReference>
<dbReference type="Gene3D" id="3.20.20.140">
    <property type="entry name" value="Metal-dependent hydrolases"/>
    <property type="match status" value="1"/>
</dbReference>
<feature type="binding site" evidence="5">
    <location>
        <position position="114"/>
    </location>
    <ligand>
        <name>a divalent metal cation</name>
        <dbReference type="ChEBI" id="CHEBI:60240"/>
        <label>1</label>
    </ligand>
</feature>
<keyword evidence="7" id="KW-1185">Reference proteome</keyword>
<dbReference type="CDD" id="cd01310">
    <property type="entry name" value="TatD_DNAse"/>
    <property type="match status" value="1"/>
</dbReference>
<keyword evidence="3" id="KW-0378">Hydrolase</keyword>
<feature type="binding site" evidence="5">
    <location>
        <position position="11"/>
    </location>
    <ligand>
        <name>a divalent metal cation</name>
        <dbReference type="ChEBI" id="CHEBI:60240"/>
        <label>1</label>
    </ligand>
</feature>
<dbReference type="RefSeq" id="XP_044546525.1">
    <property type="nucleotide sequence ID" value="XM_044697364.1"/>
</dbReference>
<evidence type="ECO:0000256" key="2">
    <source>
        <dbReference type="ARBA" id="ARBA00022723"/>
    </source>
</evidence>
<dbReference type="EMBL" id="PYSW02000029">
    <property type="protein sequence ID" value="KAG2379263.1"/>
    <property type="molecule type" value="Genomic_DNA"/>
</dbReference>
<evidence type="ECO:0000256" key="1">
    <source>
        <dbReference type="ARBA" id="ARBA00009275"/>
    </source>
</evidence>
<organism evidence="6 7">
    <name type="scientific">Naegleria lovaniensis</name>
    <name type="common">Amoeba</name>
    <dbReference type="NCBI Taxonomy" id="51637"/>
    <lineage>
        <taxon>Eukaryota</taxon>
        <taxon>Discoba</taxon>
        <taxon>Heterolobosea</taxon>
        <taxon>Tetramitia</taxon>
        <taxon>Eutetramitia</taxon>
        <taxon>Vahlkampfiidae</taxon>
        <taxon>Naegleria</taxon>
    </lineage>
</organism>
<accession>A0AA88GIK5</accession>
<evidence type="ECO:0000256" key="5">
    <source>
        <dbReference type="PIRSR" id="PIRSR005902-1"/>
    </source>
</evidence>
<reference evidence="6 7" key="1">
    <citation type="journal article" date="2018" name="BMC Genomics">
        <title>The genome of Naegleria lovaniensis, the basis for a comparative approach to unravel pathogenicity factors of the human pathogenic amoeba N. fowleri.</title>
        <authorList>
            <person name="Liechti N."/>
            <person name="Schurch N."/>
            <person name="Bruggmann R."/>
            <person name="Wittwer M."/>
        </authorList>
    </citation>
    <scope>NUCLEOTIDE SEQUENCE [LARGE SCALE GENOMIC DNA]</scope>
    <source>
        <strain evidence="6 7">ATCC 30569</strain>
    </source>
</reference>
<dbReference type="InterPro" id="IPR032466">
    <property type="entry name" value="Metal_Hydrolase"/>
</dbReference>
<dbReference type="Proteomes" id="UP000816034">
    <property type="component" value="Unassembled WGS sequence"/>
</dbReference>
<dbReference type="SUPFAM" id="SSF51556">
    <property type="entry name" value="Metallo-dependent hydrolases"/>
    <property type="match status" value="1"/>
</dbReference>
<evidence type="ECO:0000313" key="6">
    <source>
        <dbReference type="EMBL" id="KAG2379263.1"/>
    </source>
</evidence>
<dbReference type="PANTHER" id="PTHR46317:SF1">
    <property type="entry name" value="HYDROLASE, TATD FAMILY"/>
    <property type="match status" value="1"/>
</dbReference>
<evidence type="ECO:0000313" key="7">
    <source>
        <dbReference type="Proteomes" id="UP000816034"/>
    </source>
</evidence>
<keyword evidence="2 5" id="KW-0479">Metal-binding</keyword>
<dbReference type="Pfam" id="PF01026">
    <property type="entry name" value="TatD_DNase"/>
    <property type="match status" value="1"/>
</dbReference>
<dbReference type="AlphaFoldDB" id="A0AA88GIK5"/>
<feature type="binding site" evidence="5">
    <location>
        <position position="13"/>
    </location>
    <ligand>
        <name>a divalent metal cation</name>
        <dbReference type="ChEBI" id="CHEBI:60240"/>
        <label>1</label>
    </ligand>
</feature>
<comment type="similarity">
    <text evidence="1">Belongs to the metallo-dependent hydrolases superfamily. TatD-type hydrolase family.</text>
</comment>
<comment type="function">
    <text evidence="4">Exhibits 3'-exonuclease activities and apurinic/apyrimidinic (AP) endonuclease (in vitro). Show preferential AP endonuclease activity on double-stranded DNA substrates and 3'- exonuclease activity on single-stranded DNA.</text>
</comment>
<evidence type="ECO:0000256" key="3">
    <source>
        <dbReference type="ARBA" id="ARBA00022801"/>
    </source>
</evidence>
<dbReference type="PROSITE" id="PS01091">
    <property type="entry name" value="TATD_3"/>
    <property type="match status" value="1"/>
</dbReference>
<feature type="binding site" evidence="5">
    <location>
        <position position="236"/>
    </location>
    <ligand>
        <name>a divalent metal cation</name>
        <dbReference type="ChEBI" id="CHEBI:60240"/>
        <label>1</label>
    </ligand>
</feature>
<dbReference type="PIRSF" id="PIRSF005902">
    <property type="entry name" value="DNase_TatD"/>
    <property type="match status" value="1"/>
</dbReference>
<dbReference type="GO" id="GO:0046872">
    <property type="term" value="F:metal ion binding"/>
    <property type="evidence" value="ECO:0007669"/>
    <property type="project" value="UniProtKB-KW"/>
</dbReference>
<sequence length="305" mass="34619">MSNSVFMIDVHTHMYDEKFLLPTISFDDSNNRDKDYSELDRVIENATNQNIQRIIVVSEEENTAHQVLELCKRYPNVIRGGIGLHPCCVSSEEQIYRIRDLILKHLDELCCIGEVGLDFTPGVLNGILERNPHLQSIEQVKQLQRKALEVFIELSKETGLALNVHSRSAGRPTIQLLHEKGASKVLMHCFDGSAKVIKEGLTFGYYFSVPANVIRSKQIQQLVEIVPIDRILLETDSPALVPNLPEQKDFATKEEFDQAIKKARNDPSNIPLSAQMIAQIKKLTLPEVIFQTFESTKRLFPRAVK</sequence>
<dbReference type="GO" id="GO:0016788">
    <property type="term" value="F:hydrolase activity, acting on ester bonds"/>
    <property type="evidence" value="ECO:0007669"/>
    <property type="project" value="InterPro"/>
</dbReference>
<feature type="binding site" evidence="5">
    <location>
        <position position="165"/>
    </location>
    <ligand>
        <name>a divalent metal cation</name>
        <dbReference type="ChEBI" id="CHEBI:60240"/>
        <label>2</label>
    </ligand>
</feature>
<comment type="caution">
    <text evidence="6">The sequence shown here is derived from an EMBL/GenBank/DDBJ whole genome shotgun (WGS) entry which is preliminary data.</text>
</comment>
<dbReference type="InterPro" id="IPR018228">
    <property type="entry name" value="DNase_TatD-rel_CS"/>
</dbReference>
<dbReference type="GeneID" id="68099856"/>